<dbReference type="InterPro" id="IPR007815">
    <property type="entry name" value="Emycin_Estase"/>
</dbReference>
<keyword evidence="2" id="KW-1185">Reference proteome</keyword>
<dbReference type="SUPFAM" id="SSF159501">
    <property type="entry name" value="EreA/ChaN-like"/>
    <property type="match status" value="1"/>
</dbReference>
<dbReference type="PANTHER" id="PTHR31299">
    <property type="entry name" value="ESTERASE, PUTATIVE (AFU_ORTHOLOGUE AFUA_1G05850)-RELATED"/>
    <property type="match status" value="1"/>
</dbReference>
<gene>
    <name evidence="1" type="ORF">BG006_002976</name>
</gene>
<dbReference type="CDD" id="cd14728">
    <property type="entry name" value="Ere-like"/>
    <property type="match status" value="1"/>
</dbReference>
<name>A0A9P5S8Y8_9FUNG</name>
<dbReference type="PIRSF" id="PIRSF036794">
    <property type="entry name" value="UCP_erythr_ester"/>
    <property type="match status" value="1"/>
</dbReference>
<dbReference type="Proteomes" id="UP000696485">
    <property type="component" value="Unassembled WGS sequence"/>
</dbReference>
<protein>
    <recommendedName>
        <fullName evidence="3">Erythromycin esterase</fullName>
    </recommendedName>
</protein>
<dbReference type="Pfam" id="PF05139">
    <property type="entry name" value="Erythro_esteras"/>
    <property type="match status" value="1"/>
</dbReference>
<dbReference type="GO" id="GO:0046677">
    <property type="term" value="P:response to antibiotic"/>
    <property type="evidence" value="ECO:0007669"/>
    <property type="project" value="InterPro"/>
</dbReference>
<accession>A0A9P5S8Y8</accession>
<reference evidence="1" key="1">
    <citation type="journal article" date="2020" name="Fungal Divers.">
        <title>Resolving the Mortierellaceae phylogeny through synthesis of multi-gene phylogenetics and phylogenomics.</title>
        <authorList>
            <person name="Vandepol N."/>
            <person name="Liber J."/>
            <person name="Desiro A."/>
            <person name="Na H."/>
            <person name="Kennedy M."/>
            <person name="Barry K."/>
            <person name="Grigoriev I.V."/>
            <person name="Miller A.N."/>
            <person name="O'Donnell K."/>
            <person name="Stajich J.E."/>
            <person name="Bonito G."/>
        </authorList>
    </citation>
    <scope>NUCLEOTIDE SEQUENCE</scope>
    <source>
        <strain evidence="1">NVP1</strain>
    </source>
</reference>
<dbReference type="EMBL" id="JAAAUY010001759">
    <property type="protein sequence ID" value="KAF9319460.1"/>
    <property type="molecule type" value="Genomic_DNA"/>
</dbReference>
<comment type="caution">
    <text evidence="1">The sequence shown here is derived from an EMBL/GenBank/DDBJ whole genome shotgun (WGS) entry which is preliminary data.</text>
</comment>
<organism evidence="1 2">
    <name type="scientific">Podila minutissima</name>
    <dbReference type="NCBI Taxonomy" id="64525"/>
    <lineage>
        <taxon>Eukaryota</taxon>
        <taxon>Fungi</taxon>
        <taxon>Fungi incertae sedis</taxon>
        <taxon>Mucoromycota</taxon>
        <taxon>Mortierellomycotina</taxon>
        <taxon>Mortierellomycetes</taxon>
        <taxon>Mortierellales</taxon>
        <taxon>Mortierellaceae</taxon>
        <taxon>Podila</taxon>
    </lineage>
</organism>
<evidence type="ECO:0000313" key="2">
    <source>
        <dbReference type="Proteomes" id="UP000696485"/>
    </source>
</evidence>
<dbReference type="AlphaFoldDB" id="A0A9P5S8Y8"/>
<evidence type="ECO:0000313" key="1">
    <source>
        <dbReference type="EMBL" id="KAF9319460.1"/>
    </source>
</evidence>
<dbReference type="Gene3D" id="3.40.1660.10">
    <property type="entry name" value="EreA-like (biosynthetic domain)"/>
    <property type="match status" value="2"/>
</dbReference>
<dbReference type="InterPro" id="IPR052036">
    <property type="entry name" value="Hydrolase/PRTase-associated"/>
</dbReference>
<proteinExistence type="predicted"/>
<sequence>MSNLHTLIRSAAEEFNDIDEPSFAAKFDRFGGAKVVLIGDASHGTSEFYKARAAITKRLIEEHGLNISMHAVIDFLDGVDLEAAKVARKRYGCLDPWVENPAQYGLVSLKIGHAPCQDAVVKVLQDLFMKRMEYAREADEGLINAMMNAQLVRDAEEYYRAIYLNPDLSWNLRDTHMFTVLSFLSETRGAKAVVWAHNSHVGDARYTGMGMRRSEISIGQLCKEKYGKDAVIIGCGTHTGTVAAAHEWGGRMVTMSVQPSLKGSYERVMFDSGVRRFLLDMSIHKELRQQLIKPRLERFIGVIYRSATERWSHYSEAILPKQMDAYIWFQESTAVKAFERDQPAIPPSADDTYPFGL</sequence>
<evidence type="ECO:0008006" key="3">
    <source>
        <dbReference type="Google" id="ProtNLM"/>
    </source>
</evidence>
<dbReference type="PANTHER" id="PTHR31299:SF0">
    <property type="entry name" value="ESTERASE, PUTATIVE (AFU_ORTHOLOGUE AFUA_1G05850)-RELATED"/>
    <property type="match status" value="1"/>
</dbReference>
<dbReference type="InterPro" id="IPR014622">
    <property type="entry name" value="UCP036794_erythomycin"/>
</dbReference>